<reference evidence="9" key="3">
    <citation type="submission" date="2014-09" db="EMBL/GenBank/DDBJ databases">
        <authorList>
            <person name="Bishop-Lilly K.A."/>
            <person name="Broomall S.M."/>
            <person name="Chain P.S."/>
            <person name="Chertkov O."/>
            <person name="Coyne S.R."/>
            <person name="Daligault H.E."/>
            <person name="Davenport K.W."/>
            <person name="Erkkila T."/>
            <person name="Frey K.G."/>
            <person name="Gibbons H.S."/>
            <person name="Gu W."/>
            <person name="Jaissle J."/>
            <person name="Johnson S.L."/>
            <person name="Koroleva G.I."/>
            <person name="Ladner J.T."/>
            <person name="Lo C.-C."/>
            <person name="Minogue T.D."/>
            <person name="Munk C."/>
            <person name="Palacios G.F."/>
            <person name="Redden C.L."/>
            <person name="Rosenzweig C.N."/>
            <person name="Scholz M.B."/>
            <person name="Teshima H."/>
            <person name="Xu Y."/>
        </authorList>
    </citation>
    <scope>NUCLEOTIDE SEQUENCE</scope>
    <source>
        <strain evidence="9">Mb9</strain>
    </source>
</reference>
<reference evidence="8" key="2">
    <citation type="submission" date="2014-08" db="EMBL/GenBank/DDBJ databases">
        <authorList>
            <person name="Wibberg D."/>
        </authorList>
    </citation>
    <scope>NUCLEOTIDE SEQUENCE</scope>
</reference>
<keyword evidence="3 6" id="KW-0812">Transmembrane</keyword>
<dbReference type="InterPro" id="IPR023353">
    <property type="entry name" value="LemA-like_dom_sf"/>
</dbReference>
<dbReference type="PANTHER" id="PTHR34478">
    <property type="entry name" value="PROTEIN LEMA"/>
    <property type="match status" value="1"/>
</dbReference>
<dbReference type="EMBL" id="LN515531">
    <property type="protein sequence ID" value="CEA14652.1"/>
    <property type="molecule type" value="Genomic_DNA"/>
</dbReference>
<evidence type="ECO:0000313" key="10">
    <source>
        <dbReference type="Proteomes" id="UP000062768"/>
    </source>
</evidence>
<dbReference type="KEGG" id="mfi:DSM1535_2300"/>
<keyword evidence="4 6" id="KW-1133">Transmembrane helix</keyword>
<dbReference type="AlphaFoldDB" id="A0A090I5C4"/>
<proteinExistence type="inferred from homology"/>
<organism evidence="8">
    <name type="scientific">Methanobacterium formicicum</name>
    <dbReference type="NCBI Taxonomy" id="2162"/>
    <lineage>
        <taxon>Archaea</taxon>
        <taxon>Methanobacteriati</taxon>
        <taxon>Methanobacteriota</taxon>
        <taxon>Methanomada group</taxon>
        <taxon>Methanobacteria</taxon>
        <taxon>Methanobacteriales</taxon>
        <taxon>Methanobacteriaceae</taxon>
        <taxon>Methanobacterium</taxon>
    </lineage>
</organism>
<dbReference type="Proteomes" id="UP000062768">
    <property type="component" value="Chromosome I"/>
</dbReference>
<feature type="transmembrane region" description="Helical" evidence="6">
    <location>
        <begin position="6"/>
        <end position="25"/>
    </location>
</feature>
<dbReference type="Gene3D" id="1.20.1440.20">
    <property type="entry name" value="LemA-like domain"/>
    <property type="match status" value="1"/>
</dbReference>
<evidence type="ECO:0000256" key="6">
    <source>
        <dbReference type="SAM" id="Phobius"/>
    </source>
</evidence>
<dbReference type="Proteomes" id="UP000029661">
    <property type="component" value="Chromosome"/>
</dbReference>
<dbReference type="EMBL" id="CP006933">
    <property type="protein sequence ID" value="AIS32417.1"/>
    <property type="molecule type" value="Genomic_DNA"/>
</dbReference>
<gene>
    <name evidence="7" type="ORF">BRM9_1605</name>
    <name evidence="8" type="ORF">DSM1535_2300</name>
    <name evidence="9" type="ORF">MB9_0703</name>
</gene>
<dbReference type="PATRIC" id="fig|2162.10.peg.732"/>
<dbReference type="KEGG" id="mfc:BRM9_1605"/>
<dbReference type="RefSeq" id="WP_048073624.1">
    <property type="nucleotide sequence ID" value="NZ_CALCVY010000201.1"/>
</dbReference>
<comment type="similarity">
    <text evidence="2">Belongs to the LemA family.</text>
</comment>
<reference evidence="7" key="1">
    <citation type="submission" date="2013-12" db="EMBL/GenBank/DDBJ databases">
        <title>The complete genome sequence of Methanobacterium sp. BRM9.</title>
        <authorList>
            <consortium name="Pastoral Greenhouse Gas Research Consortium"/>
            <person name="Kelly W.J."/>
            <person name="Leahy S.C."/>
            <person name="Perry R."/>
            <person name="Li D."/>
            <person name="Altermann E."/>
            <person name="Lambie S.C."/>
            <person name="Attwood G.T."/>
        </authorList>
    </citation>
    <scope>NUCLEOTIDE SEQUENCE [LARGE SCALE GENOMIC DNA]</scope>
    <source>
        <strain evidence="7">BRM9</strain>
    </source>
</reference>
<name>A0A090I5C4_METFO</name>
<comment type="subcellular location">
    <subcellularLocation>
        <location evidence="1">Membrane</location>
        <topology evidence="1">Single-pass membrane protein</topology>
    </subcellularLocation>
</comment>
<dbReference type="EMBL" id="LN734822">
    <property type="protein sequence ID" value="CEL24347.1"/>
    <property type="molecule type" value="Genomic_DNA"/>
</dbReference>
<keyword evidence="10" id="KW-1185">Reference proteome</keyword>
<dbReference type="InterPro" id="IPR007156">
    <property type="entry name" value="MamQ_LemA"/>
</dbReference>
<sequence>MWNLIGFGLVVLIIVIFFTIIIAVYNSLIKLQNGVEGAWSQINVQLERRSDLIDNLVETVKGYSIHEKTTFQEVSQARSQLNNAETVKENEEADNVLTGTLKSLFAVAENYPELKADENFLELQDQLSQTEDKIADYRELYNEIVLTYNNKREVFPNSIIANFFSFPEAEYFEHDVNAEEVPEVDF</sequence>
<dbReference type="Pfam" id="PF04011">
    <property type="entry name" value="LemA"/>
    <property type="match status" value="1"/>
</dbReference>
<evidence type="ECO:0000256" key="2">
    <source>
        <dbReference type="ARBA" id="ARBA00008854"/>
    </source>
</evidence>
<keyword evidence="5 6" id="KW-0472">Membrane</keyword>
<dbReference type="GeneID" id="26738960"/>
<evidence type="ECO:0000256" key="1">
    <source>
        <dbReference type="ARBA" id="ARBA00004167"/>
    </source>
</evidence>
<dbReference type="PANTHER" id="PTHR34478:SF2">
    <property type="entry name" value="MEMBRANE PROTEIN"/>
    <property type="match status" value="1"/>
</dbReference>
<evidence type="ECO:0000256" key="5">
    <source>
        <dbReference type="ARBA" id="ARBA00023136"/>
    </source>
</evidence>
<evidence type="ECO:0000313" key="7">
    <source>
        <dbReference type="EMBL" id="AIS32417.1"/>
    </source>
</evidence>
<evidence type="ECO:0000256" key="4">
    <source>
        <dbReference type="ARBA" id="ARBA00022989"/>
    </source>
</evidence>
<dbReference type="OrthoDB" id="9363at2157"/>
<evidence type="ECO:0000313" key="8">
    <source>
        <dbReference type="EMBL" id="CEA14652.1"/>
    </source>
</evidence>
<evidence type="ECO:0000256" key="3">
    <source>
        <dbReference type="ARBA" id="ARBA00022692"/>
    </source>
</evidence>
<dbReference type="GO" id="GO:0016020">
    <property type="term" value="C:membrane"/>
    <property type="evidence" value="ECO:0007669"/>
    <property type="project" value="UniProtKB-SubCell"/>
</dbReference>
<protein>
    <submittedName>
        <fullName evidence="8">LemA family protein</fullName>
    </submittedName>
</protein>
<accession>A0A090I5C4</accession>
<dbReference type="SUPFAM" id="SSF140478">
    <property type="entry name" value="LemA-like"/>
    <property type="match status" value="1"/>
</dbReference>
<evidence type="ECO:0000313" key="9">
    <source>
        <dbReference type="EMBL" id="CEL24347.1"/>
    </source>
</evidence>